<dbReference type="InterPro" id="IPR042177">
    <property type="entry name" value="Cell/Rod_1"/>
</dbReference>
<accession>A0A1G2SZ61</accession>
<feature type="domain" description="Rod shape-determining protein MreC beta-barrel core" evidence="1">
    <location>
        <begin position="58"/>
        <end position="196"/>
    </location>
</feature>
<name>A0A1G2SZ61_9BACT</name>
<protein>
    <recommendedName>
        <fullName evidence="1">Rod shape-determining protein MreC beta-barrel core domain-containing protein</fullName>
    </recommendedName>
</protein>
<dbReference type="Proteomes" id="UP000178538">
    <property type="component" value="Unassembled WGS sequence"/>
</dbReference>
<reference evidence="2 3" key="1">
    <citation type="journal article" date="2016" name="Nat. Commun.">
        <title>Thousands of microbial genomes shed light on interconnected biogeochemical processes in an aquifer system.</title>
        <authorList>
            <person name="Anantharaman K."/>
            <person name="Brown C.T."/>
            <person name="Hug L.A."/>
            <person name="Sharon I."/>
            <person name="Castelle C.J."/>
            <person name="Probst A.J."/>
            <person name="Thomas B.C."/>
            <person name="Singh A."/>
            <person name="Wilkins M.J."/>
            <person name="Karaoz U."/>
            <person name="Brodie E.L."/>
            <person name="Williams K.H."/>
            <person name="Hubbard S.S."/>
            <person name="Banfield J.F."/>
        </authorList>
    </citation>
    <scope>NUCLEOTIDE SEQUENCE [LARGE SCALE GENOMIC DNA]</scope>
</reference>
<dbReference type="Pfam" id="PF04085">
    <property type="entry name" value="MreC"/>
    <property type="match status" value="1"/>
</dbReference>
<sequence>MVKNVFTGTRILFYDKSTLIKENQELKAKVIALEAAVLLREQALVSEHEGKKQALARVLSRPPDNPYDVLTLSIESGNTVKVGSPAFLPNGLFIGKVSESSSKELKVKLFSTVGEKMAATLERNNVPVEIVGLGSGSFKMNVPRDISVEKGDKIFFRNSTDLVAVVEDVSVKPTDSFKDILAKGPANIFTIELVLIEP</sequence>
<dbReference type="InterPro" id="IPR055342">
    <property type="entry name" value="MreC_beta-barrel_core"/>
</dbReference>
<evidence type="ECO:0000313" key="2">
    <source>
        <dbReference type="EMBL" id="OHA89661.1"/>
    </source>
</evidence>
<evidence type="ECO:0000313" key="3">
    <source>
        <dbReference type="Proteomes" id="UP000178538"/>
    </source>
</evidence>
<dbReference type="Gene3D" id="2.40.10.350">
    <property type="entry name" value="Rod shape-determining protein MreC, domain 2"/>
    <property type="match status" value="1"/>
</dbReference>
<comment type="caution">
    <text evidence="2">The sequence shown here is derived from an EMBL/GenBank/DDBJ whole genome shotgun (WGS) entry which is preliminary data.</text>
</comment>
<organism evidence="2 3">
    <name type="scientific">Candidatus Zambryskibacteria bacterium RIFCSPHIGHO2_01_FULL_44_22b</name>
    <dbReference type="NCBI Taxonomy" id="1802737"/>
    <lineage>
        <taxon>Bacteria</taxon>
        <taxon>Candidatus Zambryskiibacteriota</taxon>
    </lineage>
</organism>
<dbReference type="InterPro" id="IPR042175">
    <property type="entry name" value="Cell/Rod_MreC_2"/>
</dbReference>
<evidence type="ECO:0000259" key="1">
    <source>
        <dbReference type="Pfam" id="PF04085"/>
    </source>
</evidence>
<proteinExistence type="predicted"/>
<dbReference type="AlphaFoldDB" id="A0A1G2SZ61"/>
<dbReference type="STRING" id="1802737.A2832_01240"/>
<gene>
    <name evidence="2" type="ORF">A2832_01240</name>
</gene>
<dbReference type="EMBL" id="MHVG01000026">
    <property type="protein sequence ID" value="OHA89661.1"/>
    <property type="molecule type" value="Genomic_DNA"/>
</dbReference>
<dbReference type="Gene3D" id="2.40.10.340">
    <property type="entry name" value="Rod shape-determining protein MreC, domain 1"/>
    <property type="match status" value="1"/>
</dbReference>